<dbReference type="EMBL" id="SIRE01000011">
    <property type="protein sequence ID" value="TBL77897.1"/>
    <property type="molecule type" value="Genomic_DNA"/>
</dbReference>
<dbReference type="GO" id="GO:0005886">
    <property type="term" value="C:plasma membrane"/>
    <property type="evidence" value="ECO:0007669"/>
    <property type="project" value="UniProtKB-SubCell"/>
</dbReference>
<accession>A0A4Q9DRV3</accession>
<dbReference type="OrthoDB" id="9807026at2"/>
<dbReference type="PIRSF" id="PIRSF004862">
    <property type="entry name" value="FliF"/>
    <property type="match status" value="1"/>
</dbReference>
<feature type="domain" description="Flagellar M-ring C-terminal" evidence="13">
    <location>
        <begin position="256"/>
        <end position="397"/>
    </location>
</feature>
<feature type="domain" description="Flagellar M-ring N-terminal" evidence="12">
    <location>
        <begin position="42"/>
        <end position="219"/>
    </location>
</feature>
<dbReference type="GO" id="GO:0003774">
    <property type="term" value="F:cytoskeletal motor activity"/>
    <property type="evidence" value="ECO:0007669"/>
    <property type="project" value="InterPro"/>
</dbReference>
<dbReference type="PRINTS" id="PR01009">
    <property type="entry name" value="FLGMRINGFLIF"/>
</dbReference>
<organism evidence="14 15">
    <name type="scientific">Paenibacillus thalictri</name>
    <dbReference type="NCBI Taxonomy" id="2527873"/>
    <lineage>
        <taxon>Bacteria</taxon>
        <taxon>Bacillati</taxon>
        <taxon>Bacillota</taxon>
        <taxon>Bacilli</taxon>
        <taxon>Bacillales</taxon>
        <taxon>Paenibacillaceae</taxon>
        <taxon>Paenibacillus</taxon>
    </lineage>
</organism>
<sequence length="530" mass="57819">MVRYWDRVTQYWNKFSKTQKITFIATVVLVILTVGIISYNFSKTEYALAYTNLQPSDAAAIKGYLDSSKIPYQLSEDGKSIGVPRSQVASVKLAVESQGLNKNGNVGYGAFSESKAFGTTDKEFNVKYINAVQGELQQLINQNNAIASSKVLISLPEETVLLPKGKEKEKASASVVLNVKQGYTLDQSKVDTMYNLVSHSIQGLPIENITISDQNGEPLAYSKSNNKLSAGNLATQQFEVNNQFRSEIQRTVQQMLGAILGRDKVIVNVFSTMNFDQRNSREQLVTAPNTIDQKGLEISVQEIQKNYTGDNGAAAGGVPGTGQTDVPGYPGSSNNGNTKSEELQKTVNLEVNHITNEIVATPYVVKDLTINVGIEPPVPNDPNSLTQETKDAVQKILVNIVRAALADNKQTLTDQDLNNKVSVFAHSFARPNSDQAINSNQALLYGGLGGIALALIAGGIYAIVRRRRAARLAAEAEELAAAAAPPKVEFPTIDIDNVSNENQVRKQLEQLAKKKPEDFVNLLRTWLVDE</sequence>
<keyword evidence="8 9" id="KW-0975">Bacterial flagellum</keyword>
<evidence type="ECO:0000259" key="12">
    <source>
        <dbReference type="Pfam" id="PF01514"/>
    </source>
</evidence>
<feature type="transmembrane region" description="Helical" evidence="11">
    <location>
        <begin position="21"/>
        <end position="41"/>
    </location>
</feature>
<evidence type="ECO:0000259" key="13">
    <source>
        <dbReference type="Pfam" id="PF08345"/>
    </source>
</evidence>
<evidence type="ECO:0000256" key="7">
    <source>
        <dbReference type="ARBA" id="ARBA00023136"/>
    </source>
</evidence>
<dbReference type="PANTHER" id="PTHR30046">
    <property type="entry name" value="FLAGELLAR M-RING PROTEIN"/>
    <property type="match status" value="1"/>
</dbReference>
<comment type="subcellular location">
    <subcellularLocation>
        <location evidence="1 9">Bacterial flagellum basal body</location>
    </subcellularLocation>
    <subcellularLocation>
        <location evidence="2">Cell membrane</location>
        <topology evidence="2">Multi-pass membrane protein</topology>
    </subcellularLocation>
</comment>
<dbReference type="Pfam" id="PF01514">
    <property type="entry name" value="YscJ_FliF"/>
    <property type="match status" value="1"/>
</dbReference>
<keyword evidence="14" id="KW-0282">Flagellum</keyword>
<evidence type="ECO:0000256" key="10">
    <source>
        <dbReference type="SAM" id="MobiDB-lite"/>
    </source>
</evidence>
<keyword evidence="5 11" id="KW-0812">Transmembrane</keyword>
<evidence type="ECO:0000313" key="15">
    <source>
        <dbReference type="Proteomes" id="UP000293142"/>
    </source>
</evidence>
<dbReference type="InterPro" id="IPR045851">
    <property type="entry name" value="AMP-bd_C_sf"/>
</dbReference>
<keyword evidence="14" id="KW-0969">Cilium</keyword>
<dbReference type="InterPro" id="IPR013556">
    <property type="entry name" value="Flag_M-ring_C"/>
</dbReference>
<protein>
    <recommendedName>
        <fullName evidence="9">Flagellar M-ring protein</fullName>
    </recommendedName>
</protein>
<dbReference type="Pfam" id="PF08345">
    <property type="entry name" value="YscJ_FliF_C"/>
    <property type="match status" value="1"/>
</dbReference>
<dbReference type="Gene3D" id="3.30.300.30">
    <property type="match status" value="1"/>
</dbReference>
<comment type="caution">
    <text evidence="14">The sequence shown here is derived from an EMBL/GenBank/DDBJ whole genome shotgun (WGS) entry which is preliminary data.</text>
</comment>
<dbReference type="AlphaFoldDB" id="A0A4Q9DRV3"/>
<evidence type="ECO:0000256" key="5">
    <source>
        <dbReference type="ARBA" id="ARBA00022692"/>
    </source>
</evidence>
<comment type="function">
    <text evidence="9">The M ring may be actively involved in energy transduction.</text>
</comment>
<evidence type="ECO:0000313" key="14">
    <source>
        <dbReference type="EMBL" id="TBL77897.1"/>
    </source>
</evidence>
<evidence type="ECO:0000256" key="3">
    <source>
        <dbReference type="ARBA" id="ARBA00007971"/>
    </source>
</evidence>
<reference evidence="14 15" key="1">
    <citation type="submission" date="2019-02" db="EMBL/GenBank/DDBJ databases">
        <title>Paenibacillus sp. nov., isolated from surface-sterilized tissue of Thalictrum simplex L.</title>
        <authorList>
            <person name="Tuo L."/>
        </authorList>
    </citation>
    <scope>NUCLEOTIDE SEQUENCE [LARGE SCALE GENOMIC DNA]</scope>
    <source>
        <strain evidence="14 15">N2SHLJ1</strain>
    </source>
</reference>
<dbReference type="Proteomes" id="UP000293142">
    <property type="component" value="Unassembled WGS sequence"/>
</dbReference>
<name>A0A4Q9DRV3_9BACL</name>
<evidence type="ECO:0000256" key="2">
    <source>
        <dbReference type="ARBA" id="ARBA00004651"/>
    </source>
</evidence>
<feature type="transmembrane region" description="Helical" evidence="11">
    <location>
        <begin position="442"/>
        <end position="464"/>
    </location>
</feature>
<dbReference type="GO" id="GO:0009431">
    <property type="term" value="C:bacterial-type flagellum basal body, MS ring"/>
    <property type="evidence" value="ECO:0007669"/>
    <property type="project" value="InterPro"/>
</dbReference>
<dbReference type="InterPro" id="IPR000067">
    <property type="entry name" value="FlgMring_FliF"/>
</dbReference>
<keyword evidence="7 11" id="KW-0472">Membrane</keyword>
<evidence type="ECO:0000256" key="9">
    <source>
        <dbReference type="PIRNR" id="PIRNR004862"/>
    </source>
</evidence>
<keyword evidence="14" id="KW-0966">Cell projection</keyword>
<keyword evidence="15" id="KW-1185">Reference proteome</keyword>
<dbReference type="NCBIfam" id="TIGR00206">
    <property type="entry name" value="fliF"/>
    <property type="match status" value="1"/>
</dbReference>
<evidence type="ECO:0000256" key="1">
    <source>
        <dbReference type="ARBA" id="ARBA00004117"/>
    </source>
</evidence>
<gene>
    <name evidence="14" type="primary">fliF</name>
    <name evidence="14" type="ORF">EYB31_16410</name>
</gene>
<keyword evidence="4" id="KW-1003">Cell membrane</keyword>
<evidence type="ECO:0000256" key="4">
    <source>
        <dbReference type="ARBA" id="ARBA00022475"/>
    </source>
</evidence>
<evidence type="ECO:0000256" key="11">
    <source>
        <dbReference type="SAM" id="Phobius"/>
    </source>
</evidence>
<dbReference type="InterPro" id="IPR006182">
    <property type="entry name" value="FliF_N_dom"/>
</dbReference>
<dbReference type="InterPro" id="IPR043427">
    <property type="entry name" value="YscJ/FliF"/>
</dbReference>
<keyword evidence="6 11" id="KW-1133">Transmembrane helix</keyword>
<comment type="similarity">
    <text evidence="3 9">Belongs to the FliF family.</text>
</comment>
<dbReference type="GO" id="GO:0071973">
    <property type="term" value="P:bacterial-type flagellum-dependent cell motility"/>
    <property type="evidence" value="ECO:0007669"/>
    <property type="project" value="InterPro"/>
</dbReference>
<feature type="region of interest" description="Disordered" evidence="10">
    <location>
        <begin position="315"/>
        <end position="339"/>
    </location>
</feature>
<evidence type="ECO:0000256" key="8">
    <source>
        <dbReference type="ARBA" id="ARBA00023143"/>
    </source>
</evidence>
<evidence type="ECO:0000256" key="6">
    <source>
        <dbReference type="ARBA" id="ARBA00022989"/>
    </source>
</evidence>
<proteinExistence type="inferred from homology"/>
<dbReference type="PANTHER" id="PTHR30046:SF0">
    <property type="entry name" value="FLAGELLAR M-RING PROTEIN"/>
    <property type="match status" value="1"/>
</dbReference>